<keyword evidence="3" id="KW-1185">Reference proteome</keyword>
<organism evidence="2 3">
    <name type="scientific">Ancylostoma caninum</name>
    <name type="common">Dog hookworm</name>
    <dbReference type="NCBI Taxonomy" id="29170"/>
    <lineage>
        <taxon>Eukaryota</taxon>
        <taxon>Metazoa</taxon>
        <taxon>Ecdysozoa</taxon>
        <taxon>Nematoda</taxon>
        <taxon>Chromadorea</taxon>
        <taxon>Rhabditida</taxon>
        <taxon>Rhabditina</taxon>
        <taxon>Rhabditomorpha</taxon>
        <taxon>Strongyloidea</taxon>
        <taxon>Ancylostomatidae</taxon>
        <taxon>Ancylostomatinae</taxon>
        <taxon>Ancylostoma</taxon>
    </lineage>
</organism>
<evidence type="ECO:0000256" key="1">
    <source>
        <dbReference type="SAM" id="MobiDB-lite"/>
    </source>
</evidence>
<protein>
    <submittedName>
        <fullName evidence="2">Uncharacterized protein</fullName>
    </submittedName>
</protein>
<proteinExistence type="predicted"/>
<feature type="compositionally biased region" description="Low complexity" evidence="1">
    <location>
        <begin position="50"/>
        <end position="61"/>
    </location>
</feature>
<sequence>MDRFRALHEPLSPLRRTSIKPRRTSADVSTRVSDLRSRFEKSKNTERTRSSSTEATRSSMI</sequence>
<evidence type="ECO:0000313" key="2">
    <source>
        <dbReference type="EMBL" id="RCN29248.1"/>
    </source>
</evidence>
<accession>A0A368FCA9</accession>
<gene>
    <name evidence="2" type="ORF">ANCCAN_24995</name>
</gene>
<dbReference type="OrthoDB" id="297496at2759"/>
<reference evidence="2 3" key="1">
    <citation type="submission" date="2014-10" db="EMBL/GenBank/DDBJ databases">
        <title>Draft genome of the hookworm Ancylostoma caninum.</title>
        <authorList>
            <person name="Mitreva M."/>
        </authorList>
    </citation>
    <scope>NUCLEOTIDE SEQUENCE [LARGE SCALE GENOMIC DNA]</scope>
    <source>
        <strain evidence="2 3">Baltimore</strain>
    </source>
</reference>
<dbReference type="AlphaFoldDB" id="A0A368FCA9"/>
<feature type="region of interest" description="Disordered" evidence="1">
    <location>
        <begin position="1"/>
        <end position="61"/>
    </location>
</feature>
<comment type="caution">
    <text evidence="2">The sequence shown here is derived from an EMBL/GenBank/DDBJ whole genome shotgun (WGS) entry which is preliminary data.</text>
</comment>
<dbReference type="Proteomes" id="UP000252519">
    <property type="component" value="Unassembled WGS sequence"/>
</dbReference>
<name>A0A368FCA9_ANCCA</name>
<evidence type="ECO:0000313" key="3">
    <source>
        <dbReference type="Proteomes" id="UP000252519"/>
    </source>
</evidence>
<feature type="compositionally biased region" description="Basic and acidic residues" evidence="1">
    <location>
        <begin position="33"/>
        <end position="49"/>
    </location>
</feature>
<dbReference type="EMBL" id="JOJR01002052">
    <property type="protein sequence ID" value="RCN29248.1"/>
    <property type="molecule type" value="Genomic_DNA"/>
</dbReference>